<accession>A0A2W7I2U4</accession>
<evidence type="ECO:0000259" key="2">
    <source>
        <dbReference type="Pfam" id="PF07978"/>
    </source>
</evidence>
<sequence>MIVDLRIYTCAPNRMAEFVKLYEEAAWPIQKKYLGRCLGWYTTAEGALNTVVHMWAYENQGDREQRRDAMAASPEWQGYLAKAAALGALQKMENRILKPTGFFAAYDSAKP</sequence>
<dbReference type="Gene3D" id="3.30.70.100">
    <property type="match status" value="1"/>
</dbReference>
<evidence type="ECO:0000313" key="4">
    <source>
        <dbReference type="Proteomes" id="UP000249688"/>
    </source>
</evidence>
<reference evidence="3 4" key="1">
    <citation type="submission" date="2018-06" db="EMBL/GenBank/DDBJ databases">
        <title>Genomic Encyclopedia of Archaeal and Bacterial Type Strains, Phase II (KMG-II): from individual species to whole genera.</title>
        <authorList>
            <person name="Goeker M."/>
        </authorList>
    </citation>
    <scope>NUCLEOTIDE SEQUENCE [LARGE SCALE GENOMIC DNA]</scope>
    <source>
        <strain evidence="3 4">DSM 24525</strain>
    </source>
</reference>
<dbReference type="Pfam" id="PF07978">
    <property type="entry name" value="NIPSNAP"/>
    <property type="match status" value="1"/>
</dbReference>
<dbReference type="AlphaFoldDB" id="A0A2W7I2U4"/>
<protein>
    <submittedName>
        <fullName evidence="3">NIPSNAP protein</fullName>
    </submittedName>
</protein>
<comment type="similarity">
    <text evidence="1">Belongs to the NipSnap family.</text>
</comment>
<dbReference type="OrthoDB" id="4124121at2"/>
<dbReference type="EMBL" id="QKYU01000022">
    <property type="protein sequence ID" value="PZW41044.1"/>
    <property type="molecule type" value="Genomic_DNA"/>
</dbReference>
<comment type="caution">
    <text evidence="3">The sequence shown here is derived from an EMBL/GenBank/DDBJ whole genome shotgun (WGS) entry which is preliminary data.</text>
</comment>
<dbReference type="RefSeq" id="WP_111399600.1">
    <property type="nucleotide sequence ID" value="NZ_QKYU01000022.1"/>
</dbReference>
<proteinExistence type="inferred from homology"/>
<dbReference type="InterPro" id="IPR012577">
    <property type="entry name" value="NIPSNAP"/>
</dbReference>
<keyword evidence="4" id="KW-1185">Reference proteome</keyword>
<dbReference type="InterPro" id="IPR011008">
    <property type="entry name" value="Dimeric_a/b-barrel"/>
</dbReference>
<organism evidence="3 4">
    <name type="scientific">Humitalea rosea</name>
    <dbReference type="NCBI Taxonomy" id="990373"/>
    <lineage>
        <taxon>Bacteria</taxon>
        <taxon>Pseudomonadati</taxon>
        <taxon>Pseudomonadota</taxon>
        <taxon>Alphaproteobacteria</taxon>
        <taxon>Acetobacterales</taxon>
        <taxon>Roseomonadaceae</taxon>
        <taxon>Humitalea</taxon>
    </lineage>
</organism>
<feature type="domain" description="NIPSNAP" evidence="2">
    <location>
        <begin position="4"/>
        <end position="102"/>
    </location>
</feature>
<dbReference type="InterPro" id="IPR051557">
    <property type="entry name" value="NipSnap_domain"/>
</dbReference>
<dbReference type="PANTHER" id="PTHR21017:SF17">
    <property type="entry name" value="PROTEIN NIPSNAP"/>
    <property type="match status" value="1"/>
</dbReference>
<dbReference type="Proteomes" id="UP000249688">
    <property type="component" value="Unassembled WGS sequence"/>
</dbReference>
<dbReference type="PANTHER" id="PTHR21017">
    <property type="entry name" value="NIPSNAP-RELATED"/>
    <property type="match status" value="1"/>
</dbReference>
<evidence type="ECO:0000313" key="3">
    <source>
        <dbReference type="EMBL" id="PZW41044.1"/>
    </source>
</evidence>
<gene>
    <name evidence="3" type="ORF">C8P66_12231</name>
</gene>
<dbReference type="SUPFAM" id="SSF54909">
    <property type="entry name" value="Dimeric alpha+beta barrel"/>
    <property type="match status" value="1"/>
</dbReference>
<name>A0A2W7I2U4_9PROT</name>
<evidence type="ECO:0000256" key="1">
    <source>
        <dbReference type="ARBA" id="ARBA00005291"/>
    </source>
</evidence>